<sequence>MNASRTAVRPAPFDPAQRRMALGLLLGSAVGLVWLGAMLYTLAGWIFQ</sequence>
<dbReference type="InterPro" id="IPR059130">
    <property type="entry name" value="MmpA_put"/>
</dbReference>
<dbReference type="RefSeq" id="WP_382770235.1">
    <property type="nucleotide sequence ID" value="NZ_JBHXED010000038.1"/>
</dbReference>
<dbReference type="NCBIfam" id="NF046122">
    <property type="entry name" value="morpho_MmpA"/>
    <property type="match status" value="1"/>
</dbReference>
<evidence type="ECO:0000313" key="3">
    <source>
        <dbReference type="Proteomes" id="UP001598352"/>
    </source>
</evidence>
<keyword evidence="1" id="KW-1133">Transmembrane helix</keyword>
<dbReference type="EMBL" id="JBHXKZ010000002">
    <property type="protein sequence ID" value="MFD4821784.1"/>
    <property type="molecule type" value="Genomic_DNA"/>
</dbReference>
<gene>
    <name evidence="2" type="primary">mmpA</name>
    <name evidence="2" type="ORF">ACFWOQ_04335</name>
</gene>
<feature type="transmembrane region" description="Helical" evidence="1">
    <location>
        <begin position="21"/>
        <end position="47"/>
    </location>
</feature>
<protein>
    <submittedName>
        <fullName evidence="2">Morphogenic membrane protein MmpA</fullName>
    </submittedName>
</protein>
<dbReference type="Proteomes" id="UP001598352">
    <property type="component" value="Unassembled WGS sequence"/>
</dbReference>
<evidence type="ECO:0000256" key="1">
    <source>
        <dbReference type="SAM" id="Phobius"/>
    </source>
</evidence>
<organism evidence="2 3">
    <name type="scientific">Streptomyces rubiginosohelvolus</name>
    <dbReference type="NCBI Taxonomy" id="67362"/>
    <lineage>
        <taxon>Bacteria</taxon>
        <taxon>Bacillati</taxon>
        <taxon>Actinomycetota</taxon>
        <taxon>Actinomycetes</taxon>
        <taxon>Kitasatosporales</taxon>
        <taxon>Streptomycetaceae</taxon>
        <taxon>Streptomyces</taxon>
    </lineage>
</organism>
<keyword evidence="3" id="KW-1185">Reference proteome</keyword>
<accession>A0ABW6EWK8</accession>
<name>A0ABW6EWK8_9ACTN</name>
<reference evidence="2 3" key="1">
    <citation type="submission" date="2024-09" db="EMBL/GenBank/DDBJ databases">
        <title>The Natural Products Discovery Center: Release of the First 8490 Sequenced Strains for Exploring Actinobacteria Biosynthetic Diversity.</title>
        <authorList>
            <person name="Kalkreuter E."/>
            <person name="Kautsar S.A."/>
            <person name="Yang D."/>
            <person name="Bader C.D."/>
            <person name="Teijaro C.N."/>
            <person name="Fluegel L."/>
            <person name="Davis C.M."/>
            <person name="Simpson J.R."/>
            <person name="Lauterbach L."/>
            <person name="Steele A.D."/>
            <person name="Gui C."/>
            <person name="Meng S."/>
            <person name="Li G."/>
            <person name="Viehrig K."/>
            <person name="Ye F."/>
            <person name="Su P."/>
            <person name="Kiefer A.F."/>
            <person name="Nichols A."/>
            <person name="Cepeda A.J."/>
            <person name="Yan W."/>
            <person name="Fan B."/>
            <person name="Jiang Y."/>
            <person name="Adhikari A."/>
            <person name="Zheng C.-J."/>
            <person name="Schuster L."/>
            <person name="Cowan T.M."/>
            <person name="Smanski M.J."/>
            <person name="Chevrette M.G."/>
            <person name="De Carvalho L.P.S."/>
            <person name="Shen B."/>
        </authorList>
    </citation>
    <scope>NUCLEOTIDE SEQUENCE [LARGE SCALE GENOMIC DNA]</scope>
    <source>
        <strain evidence="2 3">NPDC058428</strain>
    </source>
</reference>
<keyword evidence="1" id="KW-0812">Transmembrane</keyword>
<comment type="caution">
    <text evidence="2">The sequence shown here is derived from an EMBL/GenBank/DDBJ whole genome shotgun (WGS) entry which is preliminary data.</text>
</comment>
<proteinExistence type="predicted"/>
<evidence type="ECO:0000313" key="2">
    <source>
        <dbReference type="EMBL" id="MFD4821784.1"/>
    </source>
</evidence>
<keyword evidence="1" id="KW-0472">Membrane</keyword>